<organism evidence="1 2">
    <name type="scientific">Paracoccidioides lutzii (strain ATCC MYA-826 / Pb01)</name>
    <name type="common">Paracoccidioides brasiliensis</name>
    <dbReference type="NCBI Taxonomy" id="502779"/>
    <lineage>
        <taxon>Eukaryota</taxon>
        <taxon>Fungi</taxon>
        <taxon>Dikarya</taxon>
        <taxon>Ascomycota</taxon>
        <taxon>Pezizomycotina</taxon>
        <taxon>Eurotiomycetes</taxon>
        <taxon>Eurotiomycetidae</taxon>
        <taxon>Onygenales</taxon>
        <taxon>Ajellomycetaceae</taxon>
        <taxon>Paracoccidioides</taxon>
    </lineage>
</organism>
<evidence type="ECO:0000313" key="1">
    <source>
        <dbReference type="EMBL" id="KGQ01164.1"/>
    </source>
</evidence>
<gene>
    <name evidence="1" type="ORF">PAAG_12106</name>
</gene>
<dbReference type="RefSeq" id="XP_015702713.1">
    <property type="nucleotide sequence ID" value="XM_015847638.1"/>
</dbReference>
<proteinExistence type="predicted"/>
<protein>
    <submittedName>
        <fullName evidence="1">Uncharacterized protein</fullName>
    </submittedName>
</protein>
<dbReference type="EMBL" id="KN294007">
    <property type="protein sequence ID" value="KGQ01164.1"/>
    <property type="molecule type" value="Genomic_DNA"/>
</dbReference>
<accession>A0A0A2VJY2</accession>
<dbReference type="HOGENOM" id="CLU_1787388_0_0_1"/>
<dbReference type="Proteomes" id="UP000002059">
    <property type="component" value="Partially assembled WGS sequence"/>
</dbReference>
<name>A0A0A2VJY2_PARBA</name>
<dbReference type="VEuPathDB" id="FungiDB:PAAG_12106"/>
<reference evidence="1 2" key="1">
    <citation type="journal article" date="2011" name="PLoS Genet.">
        <title>Comparative genomic analysis of human fungal pathogens causing paracoccidioidomycosis.</title>
        <authorList>
            <person name="Desjardins C.A."/>
            <person name="Champion M.D."/>
            <person name="Holder J.W."/>
            <person name="Muszewska A."/>
            <person name="Goldberg J."/>
            <person name="Bailao A.M."/>
            <person name="Brigido M.M."/>
            <person name="Ferreira M.E."/>
            <person name="Garcia A.M."/>
            <person name="Grynberg M."/>
            <person name="Gujja S."/>
            <person name="Heiman D.I."/>
            <person name="Henn M.R."/>
            <person name="Kodira C.D."/>
            <person name="Leon-Narvaez H."/>
            <person name="Longo L.V."/>
            <person name="Ma L.J."/>
            <person name="Malavazi I."/>
            <person name="Matsuo A.L."/>
            <person name="Morais F.V."/>
            <person name="Pereira M."/>
            <person name="Rodriguez-Brito S."/>
            <person name="Sakthikumar S."/>
            <person name="Salem-Izacc S.M."/>
            <person name="Sykes S.M."/>
            <person name="Teixeira M.M."/>
            <person name="Vallejo M.C."/>
            <person name="Walter M.E."/>
            <person name="Yandava C."/>
            <person name="Young S."/>
            <person name="Zeng Q."/>
            <person name="Zucker J."/>
            <person name="Felipe M.S."/>
            <person name="Goldman G.H."/>
            <person name="Haas B.J."/>
            <person name="McEwen J.G."/>
            <person name="Nino-Vega G."/>
            <person name="Puccia R."/>
            <person name="San-Blas G."/>
            <person name="Soares C.M."/>
            <person name="Birren B.W."/>
            <person name="Cuomo C.A."/>
        </authorList>
    </citation>
    <scope>NUCLEOTIDE SEQUENCE [LARGE SCALE GENOMIC DNA]</scope>
    <source>
        <strain evidence="2">ATCC MYA-826 / Pb01</strain>
    </source>
</reference>
<dbReference type="AlphaFoldDB" id="A0A0A2VJY2"/>
<dbReference type="GeneID" id="26970872"/>
<sequence>MPPGVFLDFSLPGATACSSPSLADVLAPGIKSNIMNQITFPTNLPGLLSHGCRMSAVMKMKLSTWEPVQNYFHDATYAWIFYKTTNFHSGLPWPQQKDPITKYTSLLILPQSANPIFMSSDIFGAGKKSYQYVTGGFRLFKNTIS</sequence>
<dbReference type="KEGG" id="pbl:PAAG_12106"/>
<keyword evidence="2" id="KW-1185">Reference proteome</keyword>
<evidence type="ECO:0000313" key="2">
    <source>
        <dbReference type="Proteomes" id="UP000002059"/>
    </source>
</evidence>